<reference evidence="2 3" key="1">
    <citation type="submission" date="2020-03" db="EMBL/GenBank/DDBJ databases">
        <title>Sphingomonas sp. nov., isolated from fish.</title>
        <authorList>
            <person name="Hyun D.-W."/>
            <person name="Bae J.-W."/>
        </authorList>
    </citation>
    <scope>NUCLEOTIDE SEQUENCE [LARGE SCALE GENOMIC DNA]</scope>
    <source>
        <strain evidence="2 3">HDW15C</strain>
    </source>
</reference>
<dbReference type="AlphaFoldDB" id="A0A6G7ZM68"/>
<evidence type="ECO:0000313" key="3">
    <source>
        <dbReference type="Proteomes" id="UP000502502"/>
    </source>
</evidence>
<evidence type="ECO:0000313" key="2">
    <source>
        <dbReference type="EMBL" id="QIL02010.1"/>
    </source>
</evidence>
<dbReference type="RefSeq" id="WP_166093185.1">
    <property type="nucleotide sequence ID" value="NZ_CP049871.1"/>
</dbReference>
<name>A0A6G7ZM68_9SPHN</name>
<dbReference type="Proteomes" id="UP000502502">
    <property type="component" value="Chromosome"/>
</dbReference>
<organism evidence="2 3">
    <name type="scientific">Sphingomonas sinipercae</name>
    <dbReference type="NCBI Taxonomy" id="2714944"/>
    <lineage>
        <taxon>Bacteria</taxon>
        <taxon>Pseudomonadati</taxon>
        <taxon>Pseudomonadota</taxon>
        <taxon>Alphaproteobacteria</taxon>
        <taxon>Sphingomonadales</taxon>
        <taxon>Sphingomonadaceae</taxon>
        <taxon>Sphingomonas</taxon>
    </lineage>
</organism>
<keyword evidence="1" id="KW-0732">Signal</keyword>
<feature type="signal peptide" evidence="1">
    <location>
        <begin position="1"/>
        <end position="20"/>
    </location>
</feature>
<accession>A0A6G7ZM68</accession>
<feature type="chain" id="PRO_5026344687" description="Lipoprotein" evidence="1">
    <location>
        <begin position="21"/>
        <end position="182"/>
    </location>
</feature>
<dbReference type="EMBL" id="CP049871">
    <property type="protein sequence ID" value="QIL02010.1"/>
    <property type="molecule type" value="Genomic_DNA"/>
</dbReference>
<keyword evidence="3" id="KW-1185">Reference proteome</keyword>
<gene>
    <name evidence="2" type="ORF">G7078_03890</name>
</gene>
<evidence type="ECO:0000256" key="1">
    <source>
        <dbReference type="SAM" id="SignalP"/>
    </source>
</evidence>
<sequence length="182" mass="19505">MRKLIIATCLILAAAAPAVACSCLGPHGAKQTREFAREMARNVVAIAEIEAVDESWDKPPRYRVIRTYVGAAPKTFIDETNFEKSEEGFGGRVISTCDASPGPGGRALVALYPPTQASDTGYPLSDRETKRRIAAARKAAKLEVGSTCSKLFLGMPGVFEMVSQEARKLGRTVSRFSAPAAI</sequence>
<dbReference type="PROSITE" id="PS51257">
    <property type="entry name" value="PROKAR_LIPOPROTEIN"/>
    <property type="match status" value="1"/>
</dbReference>
<dbReference type="KEGG" id="ssin:G7078_03890"/>
<evidence type="ECO:0008006" key="4">
    <source>
        <dbReference type="Google" id="ProtNLM"/>
    </source>
</evidence>
<protein>
    <recommendedName>
        <fullName evidence="4">Lipoprotein</fullName>
    </recommendedName>
</protein>
<proteinExistence type="predicted"/>